<keyword evidence="2" id="KW-1185">Reference proteome</keyword>
<reference evidence="1" key="1">
    <citation type="submission" date="2020-05" db="EMBL/GenBank/DDBJ databases">
        <title>Large-scale comparative analyses of tick genomes elucidate their genetic diversity and vector capacities.</title>
        <authorList>
            <person name="Jia N."/>
            <person name="Wang J."/>
            <person name="Shi W."/>
            <person name="Du L."/>
            <person name="Sun Y."/>
            <person name="Zhan W."/>
            <person name="Jiang J."/>
            <person name="Wang Q."/>
            <person name="Zhang B."/>
            <person name="Ji P."/>
            <person name="Sakyi L.B."/>
            <person name="Cui X."/>
            <person name="Yuan T."/>
            <person name="Jiang B."/>
            <person name="Yang W."/>
            <person name="Lam T.T.-Y."/>
            <person name="Chang Q."/>
            <person name="Ding S."/>
            <person name="Wang X."/>
            <person name="Zhu J."/>
            <person name="Ruan X."/>
            <person name="Zhao L."/>
            <person name="Wei J."/>
            <person name="Que T."/>
            <person name="Du C."/>
            <person name="Cheng J."/>
            <person name="Dai P."/>
            <person name="Han X."/>
            <person name="Huang E."/>
            <person name="Gao Y."/>
            <person name="Liu J."/>
            <person name="Shao H."/>
            <person name="Ye R."/>
            <person name="Li L."/>
            <person name="Wei W."/>
            <person name="Wang X."/>
            <person name="Wang C."/>
            <person name="Yang T."/>
            <person name="Huo Q."/>
            <person name="Li W."/>
            <person name="Guo W."/>
            <person name="Chen H."/>
            <person name="Zhou L."/>
            <person name="Ni X."/>
            <person name="Tian J."/>
            <person name="Zhou Y."/>
            <person name="Sheng Y."/>
            <person name="Liu T."/>
            <person name="Pan Y."/>
            <person name="Xia L."/>
            <person name="Li J."/>
            <person name="Zhao F."/>
            <person name="Cao W."/>
        </authorList>
    </citation>
    <scope>NUCLEOTIDE SEQUENCE</scope>
    <source>
        <strain evidence="1">Hyas-2018</strain>
    </source>
</reference>
<proteinExistence type="predicted"/>
<protein>
    <submittedName>
        <fullName evidence="1">Uncharacterized protein</fullName>
    </submittedName>
</protein>
<accession>A0ACB7SCP2</accession>
<sequence length="84" mass="9102">MMAGVFDLELHDAENDKNDESSDDAIEVDEQVGGSGTWYRIAVTAWSSATTQPGSLPMLREACTRLHIATVWQGGRVGKASLLH</sequence>
<comment type="caution">
    <text evidence="1">The sequence shown here is derived from an EMBL/GenBank/DDBJ whole genome shotgun (WGS) entry which is preliminary data.</text>
</comment>
<evidence type="ECO:0000313" key="1">
    <source>
        <dbReference type="EMBL" id="KAH6932638.1"/>
    </source>
</evidence>
<dbReference type="Proteomes" id="UP000821845">
    <property type="component" value="Chromosome 4"/>
</dbReference>
<dbReference type="EMBL" id="CM023484">
    <property type="protein sequence ID" value="KAH6932638.1"/>
    <property type="molecule type" value="Genomic_DNA"/>
</dbReference>
<gene>
    <name evidence="1" type="ORF">HPB50_008222</name>
</gene>
<evidence type="ECO:0000313" key="2">
    <source>
        <dbReference type="Proteomes" id="UP000821845"/>
    </source>
</evidence>
<organism evidence="1 2">
    <name type="scientific">Hyalomma asiaticum</name>
    <name type="common">Tick</name>
    <dbReference type="NCBI Taxonomy" id="266040"/>
    <lineage>
        <taxon>Eukaryota</taxon>
        <taxon>Metazoa</taxon>
        <taxon>Ecdysozoa</taxon>
        <taxon>Arthropoda</taxon>
        <taxon>Chelicerata</taxon>
        <taxon>Arachnida</taxon>
        <taxon>Acari</taxon>
        <taxon>Parasitiformes</taxon>
        <taxon>Ixodida</taxon>
        <taxon>Ixodoidea</taxon>
        <taxon>Ixodidae</taxon>
        <taxon>Hyalomminae</taxon>
        <taxon>Hyalomma</taxon>
    </lineage>
</organism>
<name>A0ACB7SCP2_HYAAI</name>